<keyword evidence="11" id="KW-0652">Protein synthesis inhibitor</keyword>
<keyword evidence="10 16" id="KW-0067">ATP-binding</keyword>
<dbReference type="PROSITE" id="PS00108">
    <property type="entry name" value="PROTEIN_KINASE_ST"/>
    <property type="match status" value="1"/>
</dbReference>
<proteinExistence type="inferred from homology"/>
<dbReference type="SUPFAM" id="SSF56112">
    <property type="entry name" value="Protein kinase-like (PK-like)"/>
    <property type="match status" value="1"/>
</dbReference>
<keyword evidence="5" id="KW-0479">Metal-binding</keyword>
<dbReference type="EMBL" id="CAJNJA010034756">
    <property type="protein sequence ID" value="CAE7697635.1"/>
    <property type="molecule type" value="Genomic_DNA"/>
</dbReference>
<evidence type="ECO:0000256" key="8">
    <source>
        <dbReference type="ARBA" id="ARBA00022777"/>
    </source>
</evidence>
<evidence type="ECO:0000256" key="7">
    <source>
        <dbReference type="ARBA" id="ARBA00022741"/>
    </source>
</evidence>
<evidence type="ECO:0000256" key="15">
    <source>
        <dbReference type="ARBA" id="ARBA00048679"/>
    </source>
</evidence>
<evidence type="ECO:0000256" key="2">
    <source>
        <dbReference type="ARBA" id="ARBA00012513"/>
    </source>
</evidence>
<dbReference type="FunFam" id="3.30.200.20:FF:000315">
    <property type="entry name" value="Calcium-dependent protein kinase 3"/>
    <property type="match status" value="1"/>
</dbReference>
<feature type="binding site" evidence="16">
    <location>
        <position position="66"/>
    </location>
    <ligand>
        <name>ATP</name>
        <dbReference type="ChEBI" id="CHEBI:30616"/>
    </ligand>
</feature>
<keyword evidence="20" id="KW-1185">Reference proteome</keyword>
<evidence type="ECO:0000256" key="11">
    <source>
        <dbReference type="ARBA" id="ARBA00023193"/>
    </source>
</evidence>
<keyword evidence="8" id="KW-0418">Kinase</keyword>
<accession>A0A812WUC3</accession>
<dbReference type="PANTHER" id="PTHR11042">
    <property type="entry name" value="EUKARYOTIC TRANSLATION INITIATION FACTOR 2-ALPHA KINASE EIF2-ALPHA KINASE -RELATED"/>
    <property type="match status" value="1"/>
</dbReference>
<evidence type="ECO:0000256" key="5">
    <source>
        <dbReference type="ARBA" id="ARBA00022723"/>
    </source>
</evidence>
<dbReference type="InterPro" id="IPR017441">
    <property type="entry name" value="Protein_kinase_ATP_BS"/>
</dbReference>
<comment type="cofactor">
    <cofactor evidence="1">
        <name>Mg(2+)</name>
        <dbReference type="ChEBI" id="CHEBI:18420"/>
    </cofactor>
</comment>
<dbReference type="GO" id="GO:0005634">
    <property type="term" value="C:nucleus"/>
    <property type="evidence" value="ECO:0007669"/>
    <property type="project" value="TreeGrafter"/>
</dbReference>
<name>A0A812WUC3_9DINO</name>
<dbReference type="EC" id="2.7.11.1" evidence="2"/>
<dbReference type="InterPro" id="IPR050339">
    <property type="entry name" value="CC_SR_Kinase"/>
</dbReference>
<dbReference type="GO" id="GO:0005737">
    <property type="term" value="C:cytoplasm"/>
    <property type="evidence" value="ECO:0007669"/>
    <property type="project" value="TreeGrafter"/>
</dbReference>
<dbReference type="CDD" id="cd06532">
    <property type="entry name" value="Glyco_transf_25"/>
    <property type="match status" value="1"/>
</dbReference>
<keyword evidence="9" id="KW-0106">Calcium</keyword>
<evidence type="ECO:0000256" key="6">
    <source>
        <dbReference type="ARBA" id="ARBA00022737"/>
    </source>
</evidence>
<evidence type="ECO:0000256" key="9">
    <source>
        <dbReference type="ARBA" id="ARBA00022837"/>
    </source>
</evidence>
<evidence type="ECO:0000256" key="13">
    <source>
        <dbReference type="ARBA" id="ARBA00037982"/>
    </source>
</evidence>
<dbReference type="Pfam" id="PF01755">
    <property type="entry name" value="Glyco_transf_25"/>
    <property type="match status" value="1"/>
</dbReference>
<dbReference type="PROSITE" id="PS50011">
    <property type="entry name" value="PROTEIN_KINASE_DOM"/>
    <property type="match status" value="1"/>
</dbReference>
<evidence type="ECO:0000256" key="17">
    <source>
        <dbReference type="SAM" id="MobiDB-lite"/>
    </source>
</evidence>
<dbReference type="InterPro" id="IPR000719">
    <property type="entry name" value="Prot_kinase_dom"/>
</dbReference>
<dbReference type="GO" id="GO:0004674">
    <property type="term" value="F:protein serine/threonine kinase activity"/>
    <property type="evidence" value="ECO:0007669"/>
    <property type="project" value="UniProtKB-KW"/>
</dbReference>
<sequence>MGHALYDRKRGSNVDIKSLFFAPDPNRLLGEMRKSYTNLKKLGSGAFGSVYKAQCRLTAEWRAIKKLPLSDVEDDMAFVYAELEAMIHLHHPNVVKFYEHFEEESAIFLVTELCDGGDFSELNHGIDDPQEVKLLIRDVVKALAYCHDHGVAHRDLKFENCLIKESIRDYRVGKVIDFGLSAIRARARLNPIGAAMARSLSFARSSWKPRSTAVSAGPSRFSQAPAGLHAPCAPRTSRSIGAAVMASGAFKMLGTRRLGRIVRTAGEVRQTSGAAPGLRARDLTDPTTALHQRYHDGTLQYTMDNMEWVEQKGFSKDDHLSDEQKGSLRAQARVRLERWPRLLEEDMQRVQHCERQSFCPWPGGFALGDPGENVFVISLARRPEKRQRVLQQLEENQLNATLVNAIDGDGILYQQDVEALGARILPGYDAGFSNHNMPYTTGEVGCFLSHYAVWHHMVEQNISTALILEDDFDVQEDFRERLGSYLAEVEGLDWNLMYVGRSPMENDVSKVSEHVVQPGYTLWTVGYILRLDAAKQLLETHAEQHMIPLDDFFSVSMGCGMDGQYNERAVEWSAQIPPIMRGLAFNPPLVMPYVGSMFKSDTAMLRPGTRYVQDLPPHGDDVVSPDPRSRGLAPANAREASVHFPASAGSRRALMPKEWREALETLDAIYATAAR</sequence>
<comment type="similarity">
    <text evidence="12">Belongs to the protein kinase superfamily. Ser/Thr protein kinase family. CDPK subfamily.</text>
</comment>
<evidence type="ECO:0000313" key="19">
    <source>
        <dbReference type="EMBL" id="CAE7697635.1"/>
    </source>
</evidence>
<evidence type="ECO:0000256" key="16">
    <source>
        <dbReference type="PROSITE-ProRule" id="PRU10141"/>
    </source>
</evidence>
<dbReference type="PROSITE" id="PS00107">
    <property type="entry name" value="PROTEIN_KINASE_ATP"/>
    <property type="match status" value="1"/>
</dbReference>
<dbReference type="SMART" id="SM00220">
    <property type="entry name" value="S_TKc"/>
    <property type="match status" value="1"/>
</dbReference>
<dbReference type="GO" id="GO:0046872">
    <property type="term" value="F:metal ion binding"/>
    <property type="evidence" value="ECO:0007669"/>
    <property type="project" value="UniProtKB-KW"/>
</dbReference>
<evidence type="ECO:0000259" key="18">
    <source>
        <dbReference type="PROSITE" id="PS50011"/>
    </source>
</evidence>
<evidence type="ECO:0000256" key="10">
    <source>
        <dbReference type="ARBA" id="ARBA00022840"/>
    </source>
</evidence>
<keyword evidence="3" id="KW-0723">Serine/threonine-protein kinase</keyword>
<dbReference type="Proteomes" id="UP000601435">
    <property type="component" value="Unassembled WGS sequence"/>
</dbReference>
<evidence type="ECO:0000256" key="1">
    <source>
        <dbReference type="ARBA" id="ARBA00001946"/>
    </source>
</evidence>
<comment type="catalytic activity">
    <reaction evidence="14">
        <text>L-threonyl-[protein] + ATP = O-phospho-L-threonyl-[protein] + ADP + H(+)</text>
        <dbReference type="Rhea" id="RHEA:46608"/>
        <dbReference type="Rhea" id="RHEA-COMP:11060"/>
        <dbReference type="Rhea" id="RHEA-COMP:11605"/>
        <dbReference type="ChEBI" id="CHEBI:15378"/>
        <dbReference type="ChEBI" id="CHEBI:30013"/>
        <dbReference type="ChEBI" id="CHEBI:30616"/>
        <dbReference type="ChEBI" id="CHEBI:61977"/>
        <dbReference type="ChEBI" id="CHEBI:456216"/>
        <dbReference type="EC" id="2.7.11.1"/>
    </reaction>
</comment>
<comment type="caution">
    <text evidence="19">The sequence shown here is derived from an EMBL/GenBank/DDBJ whole genome shotgun (WGS) entry which is preliminary data.</text>
</comment>
<evidence type="ECO:0000256" key="3">
    <source>
        <dbReference type="ARBA" id="ARBA00022527"/>
    </source>
</evidence>
<dbReference type="GO" id="GO:0005524">
    <property type="term" value="F:ATP binding"/>
    <property type="evidence" value="ECO:0007669"/>
    <property type="project" value="UniProtKB-UniRule"/>
</dbReference>
<keyword evidence="6" id="KW-0677">Repeat</keyword>
<dbReference type="InterPro" id="IPR008271">
    <property type="entry name" value="Ser/Thr_kinase_AS"/>
</dbReference>
<dbReference type="InterPro" id="IPR002654">
    <property type="entry name" value="Glyco_trans_25"/>
</dbReference>
<evidence type="ECO:0000256" key="4">
    <source>
        <dbReference type="ARBA" id="ARBA00022679"/>
    </source>
</evidence>
<dbReference type="OrthoDB" id="417827at2759"/>
<evidence type="ECO:0000256" key="12">
    <source>
        <dbReference type="ARBA" id="ARBA00024334"/>
    </source>
</evidence>
<dbReference type="InterPro" id="IPR011009">
    <property type="entry name" value="Kinase-like_dom_sf"/>
</dbReference>
<dbReference type="Pfam" id="PF00069">
    <property type="entry name" value="Pkinase"/>
    <property type="match status" value="1"/>
</dbReference>
<keyword evidence="7 16" id="KW-0547">Nucleotide-binding</keyword>
<gene>
    <name evidence="19" type="primary">colgalt1</name>
    <name evidence="19" type="ORF">SNEC2469_LOCUS20109</name>
</gene>
<protein>
    <recommendedName>
        <fullName evidence="2">non-specific serine/threonine protein kinase</fullName>
        <ecNumber evidence="2">2.7.11.1</ecNumber>
    </recommendedName>
</protein>
<reference evidence="19" key="1">
    <citation type="submission" date="2021-02" db="EMBL/GenBank/DDBJ databases">
        <authorList>
            <person name="Dougan E. K."/>
            <person name="Rhodes N."/>
            <person name="Thang M."/>
            <person name="Chan C."/>
        </authorList>
    </citation>
    <scope>NUCLEOTIDE SEQUENCE</scope>
</reference>
<evidence type="ECO:0000313" key="20">
    <source>
        <dbReference type="Proteomes" id="UP000601435"/>
    </source>
</evidence>
<feature type="region of interest" description="Disordered" evidence="17">
    <location>
        <begin position="615"/>
        <end position="640"/>
    </location>
</feature>
<dbReference type="AlphaFoldDB" id="A0A812WUC3"/>
<evidence type="ECO:0000256" key="14">
    <source>
        <dbReference type="ARBA" id="ARBA00047899"/>
    </source>
</evidence>
<feature type="domain" description="Protein kinase" evidence="18">
    <location>
        <begin position="36"/>
        <end position="402"/>
    </location>
</feature>
<keyword evidence="4" id="KW-0808">Transferase</keyword>
<dbReference type="Gene3D" id="1.10.510.10">
    <property type="entry name" value="Transferase(Phosphotransferase) domain 1"/>
    <property type="match status" value="1"/>
</dbReference>
<comment type="similarity">
    <text evidence="13">Belongs to the protein kinase superfamily. Ser/Thr protein kinase family. GCN2 subfamily.</text>
</comment>
<organism evidence="19 20">
    <name type="scientific">Symbiodinium necroappetens</name>
    <dbReference type="NCBI Taxonomy" id="1628268"/>
    <lineage>
        <taxon>Eukaryota</taxon>
        <taxon>Sar</taxon>
        <taxon>Alveolata</taxon>
        <taxon>Dinophyceae</taxon>
        <taxon>Suessiales</taxon>
        <taxon>Symbiodiniaceae</taxon>
        <taxon>Symbiodinium</taxon>
    </lineage>
</organism>
<dbReference type="GO" id="GO:0017148">
    <property type="term" value="P:negative regulation of translation"/>
    <property type="evidence" value="ECO:0007669"/>
    <property type="project" value="UniProtKB-KW"/>
</dbReference>
<comment type="catalytic activity">
    <reaction evidence="15">
        <text>L-seryl-[protein] + ATP = O-phospho-L-seryl-[protein] + ADP + H(+)</text>
        <dbReference type="Rhea" id="RHEA:17989"/>
        <dbReference type="Rhea" id="RHEA-COMP:9863"/>
        <dbReference type="Rhea" id="RHEA-COMP:11604"/>
        <dbReference type="ChEBI" id="CHEBI:15378"/>
        <dbReference type="ChEBI" id="CHEBI:29999"/>
        <dbReference type="ChEBI" id="CHEBI:30616"/>
        <dbReference type="ChEBI" id="CHEBI:83421"/>
        <dbReference type="ChEBI" id="CHEBI:456216"/>
        <dbReference type="EC" id="2.7.11.1"/>
    </reaction>
</comment>